<feature type="signal peptide" evidence="1">
    <location>
        <begin position="1"/>
        <end position="18"/>
    </location>
</feature>
<name>A0A3F2Z114_9DIPT</name>
<keyword evidence="3" id="KW-1185">Reference proteome</keyword>
<dbReference type="VEuPathDB" id="VectorBase:AMIN016176"/>
<dbReference type="AlphaFoldDB" id="A0A3F2Z114"/>
<evidence type="ECO:0000313" key="2">
    <source>
        <dbReference type="EnsemblMetazoa" id="AMIN016176-PA"/>
    </source>
</evidence>
<protein>
    <submittedName>
        <fullName evidence="2">Uncharacterized protein</fullName>
    </submittedName>
</protein>
<dbReference type="EnsemblMetazoa" id="AMIN016176-RA">
    <property type="protein sequence ID" value="AMIN016176-PA"/>
    <property type="gene ID" value="AMIN016176"/>
</dbReference>
<dbReference type="STRING" id="112268.A0A3F2Z114"/>
<sequence>MKLASVIVLALVAVGVSALPRPNADHREKLREYMAMIPEDIRAELETAIRNREQPSDAFFEKVRQLMLVQLQENQRFREFAEQKYNKFLGMLTPELREEVDAMMQGWMANGVVPHADEELRNKMEQHFQQLKQSHFEQFLSKLSPALREQVQAALGQAQHGRPHFSNELRDAVRQHFQQLKQPQML</sequence>
<keyword evidence="1" id="KW-0732">Signal</keyword>
<reference evidence="3" key="1">
    <citation type="submission" date="2013-03" db="EMBL/GenBank/DDBJ databases">
        <title>The Genome Sequence of Anopheles minimus MINIMUS1.</title>
        <authorList>
            <consortium name="The Broad Institute Genomics Platform"/>
            <person name="Neafsey D.E."/>
            <person name="Walton C."/>
            <person name="Walker B."/>
            <person name="Young S.K."/>
            <person name="Zeng Q."/>
            <person name="Gargeya S."/>
            <person name="Fitzgerald M."/>
            <person name="Haas B."/>
            <person name="Abouelleil A."/>
            <person name="Allen A.W."/>
            <person name="Alvarado L."/>
            <person name="Arachchi H.M."/>
            <person name="Berlin A.M."/>
            <person name="Chapman S.B."/>
            <person name="Gainer-Dewar J."/>
            <person name="Goldberg J."/>
            <person name="Griggs A."/>
            <person name="Gujja S."/>
            <person name="Hansen M."/>
            <person name="Howarth C."/>
            <person name="Imamovic A."/>
            <person name="Ireland A."/>
            <person name="Larimer J."/>
            <person name="McCowan C."/>
            <person name="Murphy C."/>
            <person name="Pearson M."/>
            <person name="Poon T.W."/>
            <person name="Priest M."/>
            <person name="Roberts A."/>
            <person name="Saif S."/>
            <person name="Shea T."/>
            <person name="Sisk P."/>
            <person name="Sykes S."/>
            <person name="Wortman J."/>
            <person name="Nusbaum C."/>
            <person name="Birren B."/>
        </authorList>
    </citation>
    <scope>NUCLEOTIDE SEQUENCE [LARGE SCALE GENOMIC DNA]</scope>
    <source>
        <strain evidence="3">MINIMUS1</strain>
    </source>
</reference>
<feature type="chain" id="PRO_5017703171" evidence="1">
    <location>
        <begin position="19"/>
        <end position="186"/>
    </location>
</feature>
<reference evidence="2" key="2">
    <citation type="submission" date="2020-05" db="UniProtKB">
        <authorList>
            <consortium name="EnsemblMetazoa"/>
        </authorList>
    </citation>
    <scope>IDENTIFICATION</scope>
    <source>
        <strain evidence="2">MINIMUS1</strain>
    </source>
</reference>
<accession>A0A3F2Z114</accession>
<proteinExistence type="predicted"/>
<dbReference type="Proteomes" id="UP000075920">
    <property type="component" value="Unassembled WGS sequence"/>
</dbReference>
<evidence type="ECO:0000256" key="1">
    <source>
        <dbReference type="SAM" id="SignalP"/>
    </source>
</evidence>
<organism evidence="2 3">
    <name type="scientific">Anopheles minimus</name>
    <dbReference type="NCBI Taxonomy" id="112268"/>
    <lineage>
        <taxon>Eukaryota</taxon>
        <taxon>Metazoa</taxon>
        <taxon>Ecdysozoa</taxon>
        <taxon>Arthropoda</taxon>
        <taxon>Hexapoda</taxon>
        <taxon>Insecta</taxon>
        <taxon>Pterygota</taxon>
        <taxon>Neoptera</taxon>
        <taxon>Endopterygota</taxon>
        <taxon>Diptera</taxon>
        <taxon>Nematocera</taxon>
        <taxon>Culicoidea</taxon>
        <taxon>Culicidae</taxon>
        <taxon>Anophelinae</taxon>
        <taxon>Anopheles</taxon>
    </lineage>
</organism>
<evidence type="ECO:0000313" key="3">
    <source>
        <dbReference type="Proteomes" id="UP000075920"/>
    </source>
</evidence>